<dbReference type="PANTHER" id="PTHR45716:SF2">
    <property type="entry name" value="BITESIZE, ISOFORM I"/>
    <property type="match status" value="1"/>
</dbReference>
<dbReference type="GO" id="GO:0006887">
    <property type="term" value="P:exocytosis"/>
    <property type="evidence" value="ECO:0007669"/>
    <property type="project" value="TreeGrafter"/>
</dbReference>
<evidence type="ECO:0000313" key="4">
    <source>
        <dbReference type="Proteomes" id="UP000728185"/>
    </source>
</evidence>
<dbReference type="PANTHER" id="PTHR45716">
    <property type="entry name" value="BITESIZE, ISOFORM I"/>
    <property type="match status" value="1"/>
</dbReference>
<dbReference type="Proteomes" id="UP000728185">
    <property type="component" value="Unassembled WGS sequence"/>
</dbReference>
<accession>A0A8E0RY70</accession>
<feature type="domain" description="C2" evidence="2">
    <location>
        <begin position="171"/>
        <end position="294"/>
    </location>
</feature>
<feature type="compositionally biased region" description="Polar residues" evidence="1">
    <location>
        <begin position="33"/>
        <end position="58"/>
    </location>
</feature>
<dbReference type="EMBL" id="LUCM01006372">
    <property type="protein sequence ID" value="KAA0191378.1"/>
    <property type="molecule type" value="Genomic_DNA"/>
</dbReference>
<dbReference type="AlphaFoldDB" id="A0A8E0RY70"/>
<reference evidence="3" key="1">
    <citation type="submission" date="2019-05" db="EMBL/GenBank/DDBJ databases">
        <title>Annotation for the trematode Fasciolopsis buski.</title>
        <authorList>
            <person name="Choi Y.-J."/>
        </authorList>
    </citation>
    <scope>NUCLEOTIDE SEQUENCE</scope>
    <source>
        <strain evidence="3">HT</strain>
        <tissue evidence="3">Whole worm</tissue>
    </source>
</reference>
<dbReference type="PROSITE" id="PS50004">
    <property type="entry name" value="C2"/>
    <property type="match status" value="2"/>
</dbReference>
<protein>
    <recommendedName>
        <fullName evidence="2">C2 domain-containing protein</fullName>
    </recommendedName>
</protein>
<dbReference type="Pfam" id="PF00168">
    <property type="entry name" value="C2"/>
    <property type="match status" value="2"/>
</dbReference>
<dbReference type="InterPro" id="IPR035892">
    <property type="entry name" value="C2_domain_sf"/>
</dbReference>
<dbReference type="OrthoDB" id="195679at2759"/>
<keyword evidence="4" id="KW-1185">Reference proteome</keyword>
<dbReference type="InterPro" id="IPR000008">
    <property type="entry name" value="C2_dom"/>
</dbReference>
<proteinExistence type="predicted"/>
<dbReference type="SMART" id="SM00239">
    <property type="entry name" value="C2"/>
    <property type="match status" value="2"/>
</dbReference>
<dbReference type="GO" id="GO:0005886">
    <property type="term" value="C:plasma membrane"/>
    <property type="evidence" value="ECO:0007669"/>
    <property type="project" value="TreeGrafter"/>
</dbReference>
<feature type="region of interest" description="Disordered" evidence="1">
    <location>
        <begin position="121"/>
        <end position="147"/>
    </location>
</feature>
<organism evidence="3 4">
    <name type="scientific">Fasciolopsis buskii</name>
    <dbReference type="NCBI Taxonomy" id="27845"/>
    <lineage>
        <taxon>Eukaryota</taxon>
        <taxon>Metazoa</taxon>
        <taxon>Spiralia</taxon>
        <taxon>Lophotrochozoa</taxon>
        <taxon>Platyhelminthes</taxon>
        <taxon>Trematoda</taxon>
        <taxon>Digenea</taxon>
        <taxon>Plagiorchiida</taxon>
        <taxon>Echinostomata</taxon>
        <taxon>Echinostomatoidea</taxon>
        <taxon>Fasciolidae</taxon>
        <taxon>Fasciolopsis</taxon>
    </lineage>
</organism>
<feature type="domain" description="C2" evidence="2">
    <location>
        <begin position="325"/>
        <end position="454"/>
    </location>
</feature>
<name>A0A8E0RY70_9TREM</name>
<evidence type="ECO:0000256" key="1">
    <source>
        <dbReference type="SAM" id="MobiDB-lite"/>
    </source>
</evidence>
<gene>
    <name evidence="3" type="ORF">FBUS_01047</name>
</gene>
<comment type="caution">
    <text evidence="3">The sequence shown here is derived from an EMBL/GenBank/DDBJ whole genome shotgun (WGS) entry which is preliminary data.</text>
</comment>
<evidence type="ECO:0000313" key="3">
    <source>
        <dbReference type="EMBL" id="KAA0191378.1"/>
    </source>
</evidence>
<dbReference type="SUPFAM" id="SSF49562">
    <property type="entry name" value="C2 domain (Calcium/lipid-binding domain, CaLB)"/>
    <property type="match status" value="2"/>
</dbReference>
<dbReference type="Gene3D" id="2.60.40.150">
    <property type="entry name" value="C2 domain"/>
    <property type="match status" value="2"/>
</dbReference>
<dbReference type="GO" id="GO:0042043">
    <property type="term" value="F:neurexin family protein binding"/>
    <property type="evidence" value="ECO:0007669"/>
    <property type="project" value="TreeGrafter"/>
</dbReference>
<dbReference type="GO" id="GO:0070382">
    <property type="term" value="C:exocytic vesicle"/>
    <property type="evidence" value="ECO:0007669"/>
    <property type="project" value="TreeGrafter"/>
</dbReference>
<evidence type="ECO:0000259" key="2">
    <source>
        <dbReference type="PROSITE" id="PS50004"/>
    </source>
</evidence>
<sequence length="463" mass="52414">MTIWIVRRPHMRGVIACLIVAYNTPETVKPVTVSSFDQEEQQQTQSAKARTTGGTNAQPRERVTWYQAARTVKDGNNRNSNTERLKSAVLEKSHTLTLAEGNAEKARLVRQVTVQDSAEILNESAEESPETDKNQKPHKSRRKSYSVSLSRLNSYSSENEAEASYQTHVEVQGDLEVSLDYDKESSRLAVMVWGARNIAAADKKGHTSHPYARVFLFPDPTNKTERKIHCKGHTCSPTFNQGVCYNVSPSDILEKTLVVELWHKRKSRGSKIFLGEISIVLRNHKWDKTEKQRMTLESKHTTIPAIMESAYRGELKIGLKFSMSQSHQLIAQMKEGETNFPGMLQVAIREARNLISSAAGLNVCAFVRGEIRLEQYQNESHQTDVYPKSSHPVWNTVFQFPNLTQSDLYKAVLELSVWHRTVMTKTPQMLGGVRLCYKGCKLYLLSGCVYRLLFTGQIIVGQH</sequence>
<feature type="region of interest" description="Disordered" evidence="1">
    <location>
        <begin position="33"/>
        <end position="61"/>
    </location>
</feature>